<reference evidence="3" key="1">
    <citation type="submission" date="2014-09" db="EMBL/GenBank/DDBJ databases">
        <authorList>
            <person name="Sharma Rahul"/>
            <person name="Thines Marco"/>
        </authorList>
    </citation>
    <scope>NUCLEOTIDE SEQUENCE [LARGE SCALE GENOMIC DNA]</scope>
</reference>
<dbReference type="EMBL" id="CCYA01000290">
    <property type="protein sequence ID" value="CEH19225.1"/>
    <property type="molecule type" value="Genomic_DNA"/>
</dbReference>
<dbReference type="Gene3D" id="3.30.70.270">
    <property type="match status" value="1"/>
</dbReference>
<dbReference type="AlphaFoldDB" id="A0A0P1BQP5"/>
<proteinExistence type="predicted"/>
<evidence type="ECO:0000313" key="3">
    <source>
        <dbReference type="Proteomes" id="UP000054845"/>
    </source>
</evidence>
<keyword evidence="2" id="KW-0695">RNA-directed DNA polymerase</keyword>
<dbReference type="InterPro" id="IPR052055">
    <property type="entry name" value="Hepadnavirus_pol/RT"/>
</dbReference>
<organism evidence="2 3">
    <name type="scientific">Ceraceosorus bombacis</name>
    <dbReference type="NCBI Taxonomy" id="401625"/>
    <lineage>
        <taxon>Eukaryota</taxon>
        <taxon>Fungi</taxon>
        <taxon>Dikarya</taxon>
        <taxon>Basidiomycota</taxon>
        <taxon>Ustilaginomycotina</taxon>
        <taxon>Exobasidiomycetes</taxon>
        <taxon>Ceraceosorales</taxon>
        <taxon>Ceraceosoraceae</taxon>
        <taxon>Ceraceosorus</taxon>
    </lineage>
</organism>
<dbReference type="Gene3D" id="3.30.420.10">
    <property type="entry name" value="Ribonuclease H-like superfamily/Ribonuclease H"/>
    <property type="match status" value="1"/>
</dbReference>
<dbReference type="PANTHER" id="PTHR33050">
    <property type="entry name" value="REVERSE TRANSCRIPTASE DOMAIN-CONTAINING PROTEIN"/>
    <property type="match status" value="1"/>
</dbReference>
<dbReference type="OrthoDB" id="2556210at2759"/>
<dbReference type="SUPFAM" id="SSF56672">
    <property type="entry name" value="DNA/RNA polymerases"/>
    <property type="match status" value="1"/>
</dbReference>
<keyword evidence="3" id="KW-1185">Reference proteome</keyword>
<dbReference type="InterPro" id="IPR000477">
    <property type="entry name" value="RT_dom"/>
</dbReference>
<dbReference type="GO" id="GO:0003676">
    <property type="term" value="F:nucleic acid binding"/>
    <property type="evidence" value="ECO:0007669"/>
    <property type="project" value="InterPro"/>
</dbReference>
<keyword evidence="2" id="KW-0548">Nucleotidyltransferase</keyword>
<dbReference type="Gene3D" id="3.10.10.10">
    <property type="entry name" value="HIV Type 1 Reverse Transcriptase, subunit A, domain 1"/>
    <property type="match status" value="1"/>
</dbReference>
<dbReference type="GO" id="GO:0003964">
    <property type="term" value="F:RNA-directed DNA polymerase activity"/>
    <property type="evidence" value="ECO:0007669"/>
    <property type="project" value="UniProtKB-KW"/>
</dbReference>
<keyword evidence="2" id="KW-0808">Transferase</keyword>
<protein>
    <submittedName>
        <fullName evidence="2">Reverse transcriptase domain</fullName>
    </submittedName>
</protein>
<dbReference type="InterPro" id="IPR043502">
    <property type="entry name" value="DNA/RNA_pol_sf"/>
</dbReference>
<feature type="domain" description="Reverse transcriptase" evidence="1">
    <location>
        <begin position="213"/>
        <end position="321"/>
    </location>
</feature>
<dbReference type="InterPro" id="IPR036397">
    <property type="entry name" value="RNaseH_sf"/>
</dbReference>
<dbReference type="STRING" id="401625.A0A0P1BQP5"/>
<sequence>MEAWQISKKDARSLYLACVAWEHHASELGRAPRLQSNRMPNCECDFEFANVENVSEPLSKPAYNAGAFLFLMRTYEDQKLIRRLAHTAYFGALVGVPKESCIWHQPLICPHNLKAVDGDDFVEREMAKRIASGSVRLAAPKESILVSLSPLRIKRRQGSKDRLIHDLSYPIGKKIAQSGEKTAKSINSFASSSKLPLVHFSLDSFLEDVRACGPGSFIWKTDIQDAYRNIRLAKGQAQLFGFVWRDATYVDCSLPFGYTLSPGLFNIRIPEPCEWILRRWQVDVRHYLDDFFGCRSSLSKAQEDYSLTRKLLDLVGVKLHPPDTPGKDVPPATKVEVLGIQIDTVAFTLSLSDAKVDLTLNAIRRACCASLVGVKQLQSLAGLLSAATRVLPLGRPFLLELSAAIDLPESQGAEFGKRSISPQMQLDLDWWLVELPRRNGKLSIHHPPLYPEQIWTDASGQEGIGAHIGREQGDPRAVLVSTYDEEMTACQIYCKEMWALLQALRRWTTPEWAGHKIVCWTDNHGLKDAICAWRTTPKHAGLILRQIASLCLEGDFTLEACWIPTELNTLADSLSRFKTVGSELIADARLLAHTNTLVHAVRADHHKASREAPRT</sequence>
<dbReference type="InterPro" id="IPR043128">
    <property type="entry name" value="Rev_trsase/Diguanyl_cyclase"/>
</dbReference>
<dbReference type="PANTHER" id="PTHR33050:SF7">
    <property type="entry name" value="RIBONUCLEASE H"/>
    <property type="match status" value="1"/>
</dbReference>
<dbReference type="Proteomes" id="UP000054845">
    <property type="component" value="Unassembled WGS sequence"/>
</dbReference>
<accession>A0A0P1BQP5</accession>
<name>A0A0P1BQP5_9BASI</name>
<evidence type="ECO:0000259" key="1">
    <source>
        <dbReference type="Pfam" id="PF00078"/>
    </source>
</evidence>
<evidence type="ECO:0000313" key="2">
    <source>
        <dbReference type="EMBL" id="CEH19225.1"/>
    </source>
</evidence>
<dbReference type="Pfam" id="PF00078">
    <property type="entry name" value="RVT_1"/>
    <property type="match status" value="1"/>
</dbReference>